<keyword evidence="3" id="KW-1185">Reference proteome</keyword>
<keyword evidence="1" id="KW-0472">Membrane</keyword>
<name>A0ABD5PY93_9EURY</name>
<reference evidence="2 3" key="1">
    <citation type="journal article" date="2019" name="Int. J. Syst. Evol. Microbiol.">
        <title>The Global Catalogue of Microorganisms (GCM) 10K type strain sequencing project: providing services to taxonomists for standard genome sequencing and annotation.</title>
        <authorList>
            <consortium name="The Broad Institute Genomics Platform"/>
            <consortium name="The Broad Institute Genome Sequencing Center for Infectious Disease"/>
            <person name="Wu L."/>
            <person name="Ma J."/>
        </authorList>
    </citation>
    <scope>NUCLEOTIDE SEQUENCE [LARGE SCALE GENOMIC DNA]</scope>
    <source>
        <strain evidence="2 3">XZYJ18</strain>
    </source>
</reference>
<sequence length="128" mass="13532">MSPPGPDFEQGSGGGGSRDALITSLLTRDNHIKWGALGVALTGSTVYAIFIGVVRGVISVGAAIDLFVGGLVGTIERQTTRYFDSFTRQLAAAWTFEINLGLFQLPFNLVMVLVAFTILAIGVRQLGS</sequence>
<proteinExistence type="predicted"/>
<accession>A0ABD5PY93</accession>
<dbReference type="GeneID" id="73045635"/>
<organism evidence="2 3">
    <name type="scientific">Halorussus aquaticus</name>
    <dbReference type="NCBI Taxonomy" id="2953748"/>
    <lineage>
        <taxon>Archaea</taxon>
        <taxon>Methanobacteriati</taxon>
        <taxon>Methanobacteriota</taxon>
        <taxon>Stenosarchaea group</taxon>
        <taxon>Halobacteria</taxon>
        <taxon>Halobacteriales</taxon>
        <taxon>Haladaptataceae</taxon>
        <taxon>Halorussus</taxon>
    </lineage>
</organism>
<dbReference type="AlphaFoldDB" id="A0ABD5PY93"/>
<feature type="transmembrane region" description="Helical" evidence="1">
    <location>
        <begin position="105"/>
        <end position="123"/>
    </location>
</feature>
<dbReference type="EMBL" id="JBHSHT010000001">
    <property type="protein sequence ID" value="MFC4823317.1"/>
    <property type="molecule type" value="Genomic_DNA"/>
</dbReference>
<gene>
    <name evidence="2" type="ORF">ACFO9K_03475</name>
</gene>
<keyword evidence="1" id="KW-0812">Transmembrane</keyword>
<dbReference type="Proteomes" id="UP001595945">
    <property type="component" value="Unassembled WGS sequence"/>
</dbReference>
<protein>
    <submittedName>
        <fullName evidence="2">Uncharacterized protein</fullName>
    </submittedName>
</protein>
<dbReference type="RefSeq" id="WP_254267202.1">
    <property type="nucleotide sequence ID" value="NZ_CP100400.1"/>
</dbReference>
<evidence type="ECO:0000256" key="1">
    <source>
        <dbReference type="SAM" id="Phobius"/>
    </source>
</evidence>
<comment type="caution">
    <text evidence="2">The sequence shown here is derived from an EMBL/GenBank/DDBJ whole genome shotgun (WGS) entry which is preliminary data.</text>
</comment>
<evidence type="ECO:0000313" key="3">
    <source>
        <dbReference type="Proteomes" id="UP001595945"/>
    </source>
</evidence>
<feature type="transmembrane region" description="Helical" evidence="1">
    <location>
        <begin position="34"/>
        <end position="58"/>
    </location>
</feature>
<evidence type="ECO:0000313" key="2">
    <source>
        <dbReference type="EMBL" id="MFC4823317.1"/>
    </source>
</evidence>
<keyword evidence="1" id="KW-1133">Transmembrane helix</keyword>